<evidence type="ECO:0000259" key="6">
    <source>
        <dbReference type="PROSITE" id="PS51349"/>
    </source>
</evidence>
<evidence type="ECO:0000256" key="5">
    <source>
        <dbReference type="ARBA" id="ARBA00024042"/>
    </source>
</evidence>
<evidence type="ECO:0000256" key="1">
    <source>
        <dbReference type="ARBA" id="ARBA00001917"/>
    </source>
</evidence>
<dbReference type="InterPro" id="IPR008259">
    <property type="entry name" value="FMN_hydac_DH_AS"/>
</dbReference>
<dbReference type="Gene3D" id="3.20.20.70">
    <property type="entry name" value="Aldolase class I"/>
    <property type="match status" value="1"/>
</dbReference>
<dbReference type="EC" id="1.-.-.-" evidence="7"/>
<protein>
    <submittedName>
        <fullName evidence="7">Alpha-hydroxy acid oxidase</fullName>
        <ecNumber evidence="7">1.-.-.-</ecNumber>
    </submittedName>
</protein>
<keyword evidence="3" id="KW-0288">FMN</keyword>
<organism evidence="7 8">
    <name type="scientific">Nonomuraea marmarensis</name>
    <dbReference type="NCBI Taxonomy" id="3351344"/>
    <lineage>
        <taxon>Bacteria</taxon>
        <taxon>Bacillati</taxon>
        <taxon>Actinomycetota</taxon>
        <taxon>Actinomycetes</taxon>
        <taxon>Streptosporangiales</taxon>
        <taxon>Streptosporangiaceae</taxon>
        <taxon>Nonomuraea</taxon>
    </lineage>
</organism>
<comment type="caution">
    <text evidence="7">The sequence shown here is derived from an EMBL/GenBank/DDBJ whole genome shotgun (WGS) entry which is preliminary data.</text>
</comment>
<dbReference type="InterPro" id="IPR000262">
    <property type="entry name" value="FMN-dep_DH"/>
</dbReference>
<dbReference type="InterPro" id="IPR012133">
    <property type="entry name" value="Alpha-hydoxy_acid_DH_FMN"/>
</dbReference>
<gene>
    <name evidence="7" type="ORF">ACFLIM_37595</name>
</gene>
<evidence type="ECO:0000256" key="3">
    <source>
        <dbReference type="ARBA" id="ARBA00022643"/>
    </source>
</evidence>
<dbReference type="PANTHER" id="PTHR10578:SF107">
    <property type="entry name" value="2-HYDROXYACID OXIDASE 1"/>
    <property type="match status" value="1"/>
</dbReference>
<evidence type="ECO:0000256" key="4">
    <source>
        <dbReference type="ARBA" id="ARBA00023002"/>
    </source>
</evidence>
<dbReference type="Proteomes" id="UP001603978">
    <property type="component" value="Unassembled WGS sequence"/>
</dbReference>
<evidence type="ECO:0000313" key="7">
    <source>
        <dbReference type="EMBL" id="MFG1708928.1"/>
    </source>
</evidence>
<dbReference type="SUPFAM" id="SSF51395">
    <property type="entry name" value="FMN-linked oxidoreductases"/>
    <property type="match status" value="1"/>
</dbReference>
<dbReference type="PANTHER" id="PTHR10578">
    <property type="entry name" value="S -2-HYDROXY-ACID OXIDASE-RELATED"/>
    <property type="match status" value="1"/>
</dbReference>
<accession>A0ABW7APG7</accession>
<name>A0ABW7APG7_9ACTN</name>
<keyword evidence="2" id="KW-0285">Flavoprotein</keyword>
<feature type="domain" description="FMN hydroxy acid dehydrogenase" evidence="6">
    <location>
        <begin position="1"/>
        <end position="350"/>
    </location>
</feature>
<keyword evidence="8" id="KW-1185">Reference proteome</keyword>
<keyword evidence="4 7" id="KW-0560">Oxidoreductase</keyword>
<comment type="similarity">
    <text evidence="5">Belongs to the FMN-dependent alpha-hydroxy acid dehydrogenase family.</text>
</comment>
<dbReference type="Pfam" id="PF01070">
    <property type="entry name" value="FMN_dh"/>
    <property type="match status" value="1"/>
</dbReference>
<reference evidence="7 8" key="1">
    <citation type="submission" date="2024-10" db="EMBL/GenBank/DDBJ databases">
        <authorList>
            <person name="Topkara A.R."/>
            <person name="Saygin H."/>
        </authorList>
    </citation>
    <scope>NUCLEOTIDE SEQUENCE [LARGE SCALE GENOMIC DNA]</scope>
    <source>
        <strain evidence="7 8">M3C6</strain>
    </source>
</reference>
<dbReference type="EMBL" id="JBICRM010000032">
    <property type="protein sequence ID" value="MFG1708928.1"/>
    <property type="molecule type" value="Genomic_DNA"/>
</dbReference>
<comment type="cofactor">
    <cofactor evidence="1">
        <name>FMN</name>
        <dbReference type="ChEBI" id="CHEBI:58210"/>
    </cofactor>
</comment>
<dbReference type="PROSITE" id="PS51349">
    <property type="entry name" value="FMN_HYDROXY_ACID_DH_2"/>
    <property type="match status" value="1"/>
</dbReference>
<dbReference type="InterPro" id="IPR013785">
    <property type="entry name" value="Aldolase_TIM"/>
</dbReference>
<dbReference type="PIRSF" id="PIRSF000138">
    <property type="entry name" value="Al-hdrx_acd_dh"/>
    <property type="match status" value="1"/>
</dbReference>
<sequence>MDRWTLREFEAEARARLEPAHYDYFAGGAGDEVTVRANETAFGRLGLLPRVLRGAAKLQTDVTLLGSRAAMPVLVAPTAFHRLADPEGERATARAAAAAETIMIVSMAATVAVEDVAAAAPGAELWFQLYVQPDLAFTEKLVRRAEAAGCKALVVTVDSPVLGMRERDLRNGFNDLPEHLCCENLRDGARGDRVRPVVMAPELSWEHIDLLREMTALPIALKGVTHPADARLAVDHGASAIMVSNHGGRQLDTVPATIDLLPEIVEAVGGAVPVLLDGGVRRGTDVLKALALGAAAVAVGRPVIWGLAADGERGVTRVLGLLRAEVEHALMLCGCASIHELEPGLVRRPC</sequence>
<dbReference type="CDD" id="cd02809">
    <property type="entry name" value="alpha_hydroxyacid_oxid_FMN"/>
    <property type="match status" value="1"/>
</dbReference>
<evidence type="ECO:0000313" key="8">
    <source>
        <dbReference type="Proteomes" id="UP001603978"/>
    </source>
</evidence>
<proteinExistence type="inferred from homology"/>
<dbReference type="GO" id="GO:0016491">
    <property type="term" value="F:oxidoreductase activity"/>
    <property type="evidence" value="ECO:0007669"/>
    <property type="project" value="UniProtKB-KW"/>
</dbReference>
<evidence type="ECO:0000256" key="2">
    <source>
        <dbReference type="ARBA" id="ARBA00022630"/>
    </source>
</evidence>
<dbReference type="InterPro" id="IPR037396">
    <property type="entry name" value="FMN_HAD"/>
</dbReference>
<dbReference type="RefSeq" id="WP_393173378.1">
    <property type="nucleotide sequence ID" value="NZ_JBICRM010000032.1"/>
</dbReference>
<dbReference type="PROSITE" id="PS00557">
    <property type="entry name" value="FMN_HYDROXY_ACID_DH_1"/>
    <property type="match status" value="1"/>
</dbReference>